<reference evidence="1 2" key="1">
    <citation type="submission" date="2019-06" db="EMBL/GenBank/DDBJ databases">
        <title>WGS assembly of Gossypium darwinii.</title>
        <authorList>
            <person name="Chen Z.J."/>
            <person name="Sreedasyam A."/>
            <person name="Ando A."/>
            <person name="Song Q."/>
            <person name="De L."/>
            <person name="Hulse-Kemp A."/>
            <person name="Ding M."/>
            <person name="Ye W."/>
            <person name="Kirkbride R."/>
            <person name="Jenkins J."/>
            <person name="Plott C."/>
            <person name="Lovell J."/>
            <person name="Lin Y.-M."/>
            <person name="Vaughn R."/>
            <person name="Liu B."/>
            <person name="Li W."/>
            <person name="Simpson S."/>
            <person name="Scheffler B."/>
            <person name="Saski C."/>
            <person name="Grover C."/>
            <person name="Hu G."/>
            <person name="Conover J."/>
            <person name="Carlson J."/>
            <person name="Shu S."/>
            <person name="Boston L."/>
            <person name="Williams M."/>
            <person name="Peterson D."/>
            <person name="Mcgee K."/>
            <person name="Jones D."/>
            <person name="Wendel J."/>
            <person name="Stelly D."/>
            <person name="Grimwood J."/>
            <person name="Schmutz J."/>
        </authorList>
    </citation>
    <scope>NUCLEOTIDE SEQUENCE [LARGE SCALE GENOMIC DNA]</scope>
    <source>
        <strain evidence="1">1808015.09</strain>
    </source>
</reference>
<gene>
    <name evidence="1" type="ORF">ES288_A11G186400v1</name>
</gene>
<dbReference type="Proteomes" id="UP000323506">
    <property type="component" value="Chromosome A11"/>
</dbReference>
<sequence>MFLWEEFWLIKIKDLQHVGLKRSVSDHIPILLADAEFDWGPRPFKFINGWLKKEGCVGLIEKEWNNMDCLNGQVARKLRKLKGVLSKWNGNICEMEELKKLNSDVWEALKFKESLRRQKSRMMWLKEGDANTAYFHRAVKIKAKRWTIYRILKGSEVVKLEDSFSREEIREAVWSCEESKAPGPDGLNMLKVSLMKLVSFWFLLLFECFGVAMSSCCFRSSRECLFEGFLVCIGVWVDSVL</sequence>
<accession>A0A5D2EL51</accession>
<dbReference type="EMBL" id="CM017698">
    <property type="protein sequence ID" value="TYG94404.1"/>
    <property type="molecule type" value="Genomic_DNA"/>
</dbReference>
<organism evidence="1 2">
    <name type="scientific">Gossypium darwinii</name>
    <name type="common">Darwin's cotton</name>
    <name type="synonym">Gossypium barbadense var. darwinii</name>
    <dbReference type="NCBI Taxonomy" id="34276"/>
    <lineage>
        <taxon>Eukaryota</taxon>
        <taxon>Viridiplantae</taxon>
        <taxon>Streptophyta</taxon>
        <taxon>Embryophyta</taxon>
        <taxon>Tracheophyta</taxon>
        <taxon>Spermatophyta</taxon>
        <taxon>Magnoliopsida</taxon>
        <taxon>eudicotyledons</taxon>
        <taxon>Gunneridae</taxon>
        <taxon>Pentapetalae</taxon>
        <taxon>rosids</taxon>
        <taxon>malvids</taxon>
        <taxon>Malvales</taxon>
        <taxon>Malvaceae</taxon>
        <taxon>Malvoideae</taxon>
        <taxon>Gossypium</taxon>
    </lineage>
</organism>
<protein>
    <recommendedName>
        <fullName evidence="3">Reverse transcriptase zinc-binding domain-containing protein</fullName>
    </recommendedName>
</protein>
<name>A0A5D2EL51_GOSDA</name>
<evidence type="ECO:0008006" key="3">
    <source>
        <dbReference type="Google" id="ProtNLM"/>
    </source>
</evidence>
<evidence type="ECO:0000313" key="2">
    <source>
        <dbReference type="Proteomes" id="UP000323506"/>
    </source>
</evidence>
<evidence type="ECO:0000313" key="1">
    <source>
        <dbReference type="EMBL" id="TYG94404.1"/>
    </source>
</evidence>
<dbReference type="AlphaFoldDB" id="A0A5D2EL51"/>
<keyword evidence="2" id="KW-1185">Reference proteome</keyword>
<proteinExistence type="predicted"/>